<proteinExistence type="inferred from homology"/>
<gene>
    <name evidence="8" type="primary">divIB</name>
    <name evidence="10" type="ORF">H9564_00835</name>
</gene>
<evidence type="ECO:0000256" key="3">
    <source>
        <dbReference type="ARBA" id="ARBA00022618"/>
    </source>
</evidence>
<keyword evidence="11" id="KW-1185">Reference proteome</keyword>
<dbReference type="EMBL" id="JACSQW010000002">
    <property type="protein sequence ID" value="MBD7894286.1"/>
    <property type="molecule type" value="Genomic_DNA"/>
</dbReference>
<dbReference type="PANTHER" id="PTHR37820">
    <property type="entry name" value="CELL DIVISION PROTEIN DIVIB"/>
    <property type="match status" value="1"/>
</dbReference>
<dbReference type="Proteomes" id="UP000616837">
    <property type="component" value="Unassembled WGS sequence"/>
</dbReference>
<evidence type="ECO:0000313" key="11">
    <source>
        <dbReference type="Proteomes" id="UP000616837"/>
    </source>
</evidence>
<feature type="transmembrane region" description="Helical" evidence="8">
    <location>
        <begin position="58"/>
        <end position="77"/>
    </location>
</feature>
<keyword evidence="2 8" id="KW-1003">Cell membrane</keyword>
<accession>A0ABR8PAP1</accession>
<comment type="caution">
    <text evidence="10">The sequence shown here is derived from an EMBL/GenBank/DDBJ whole genome shotgun (WGS) entry which is preliminary data.</text>
</comment>
<dbReference type="Pfam" id="PF03799">
    <property type="entry name" value="FtsQ_DivIB_C"/>
    <property type="match status" value="1"/>
</dbReference>
<evidence type="ECO:0000259" key="9">
    <source>
        <dbReference type="PROSITE" id="PS51779"/>
    </source>
</evidence>
<comment type="similarity">
    <text evidence="8">Belongs to the FtsQ/DivIB family. DivIB subfamily.</text>
</comment>
<sequence>MVDEMTRGNSIPEHRRYSQRLAHLEKRNISARKGPHQPIGNKVVGIKKQRQNSSKKRISALMWLFGIVLLVMIYIILPISKITNITISGNNELTDREVEDASTIRPGRLIWTAWLGQKYLEHEARIKNPQVKTLEVSLRGLKSVHVAITENRLLGEAQVGKQKHAVLSNGQLQLTTAHNTNIDFQGFESHRQQLEILGQQLGKLKPVISHGISSVKYQPTKESPHQVILYMKDGNTVKATLTNVGDKMKYYPSILTKMKGQGVVDLRIGAYSYNYGAKDK</sequence>
<dbReference type="InterPro" id="IPR034746">
    <property type="entry name" value="POTRA"/>
</dbReference>
<keyword evidence="4 8" id="KW-0812">Transmembrane</keyword>
<keyword evidence="7 8" id="KW-0131">Cell cycle</keyword>
<dbReference type="HAMAP" id="MF_00912">
    <property type="entry name" value="DivIB"/>
    <property type="match status" value="1"/>
</dbReference>
<dbReference type="InterPro" id="IPR005548">
    <property type="entry name" value="Cell_div_FtsQ/DivIB_C"/>
</dbReference>
<reference evidence="10 11" key="1">
    <citation type="submission" date="2020-08" db="EMBL/GenBank/DDBJ databases">
        <title>A Genomic Blueprint of the Chicken Gut Microbiome.</title>
        <authorList>
            <person name="Gilroy R."/>
            <person name="Ravi A."/>
            <person name="Getino M."/>
            <person name="Pursley I."/>
            <person name="Horton D.L."/>
            <person name="Alikhan N.-F."/>
            <person name="Baker D."/>
            <person name="Gharbi K."/>
            <person name="Hall N."/>
            <person name="Watson M."/>
            <person name="Adriaenssens E.M."/>
            <person name="Foster-Nyarko E."/>
            <person name="Jarju S."/>
            <person name="Secka A."/>
            <person name="Antonio M."/>
            <person name="Oren A."/>
            <person name="Chaudhuri R."/>
            <person name="La Ragione R.M."/>
            <person name="Hildebrand F."/>
            <person name="Pallen M.J."/>
        </authorList>
    </citation>
    <scope>NUCLEOTIDE SEQUENCE [LARGE SCALE GENOMIC DNA]</scope>
    <source>
        <strain evidence="10 11">Sa3CUN2</strain>
    </source>
</reference>
<dbReference type="PANTHER" id="PTHR37820:SF1">
    <property type="entry name" value="CELL DIVISION PROTEIN FTSQ"/>
    <property type="match status" value="1"/>
</dbReference>
<evidence type="ECO:0000313" key="10">
    <source>
        <dbReference type="EMBL" id="MBD7894286.1"/>
    </source>
</evidence>
<organism evidence="10 11">
    <name type="scientific">Limosilactobacillus avistercoris</name>
    <dbReference type="NCBI Taxonomy" id="2762243"/>
    <lineage>
        <taxon>Bacteria</taxon>
        <taxon>Bacillati</taxon>
        <taxon>Bacillota</taxon>
        <taxon>Bacilli</taxon>
        <taxon>Lactobacillales</taxon>
        <taxon>Lactobacillaceae</taxon>
        <taxon>Limosilactobacillus</taxon>
    </lineage>
</organism>
<keyword evidence="5 8" id="KW-1133">Transmembrane helix</keyword>
<dbReference type="InterPro" id="IPR026580">
    <property type="entry name" value="DivIB"/>
</dbReference>
<feature type="domain" description="POTRA" evidence="9">
    <location>
        <begin position="80"/>
        <end position="151"/>
    </location>
</feature>
<dbReference type="Gene3D" id="3.40.50.10960">
    <property type="match status" value="1"/>
</dbReference>
<evidence type="ECO:0000256" key="4">
    <source>
        <dbReference type="ARBA" id="ARBA00022692"/>
    </source>
</evidence>
<dbReference type="InterPro" id="IPR050487">
    <property type="entry name" value="FtsQ_DivIB"/>
</dbReference>
<protein>
    <recommendedName>
        <fullName evidence="8">Cell division protein DivIB</fullName>
    </recommendedName>
</protein>
<comment type="subcellular location">
    <subcellularLocation>
        <location evidence="8">Cell membrane</location>
        <topology evidence="8">Single-pass type II membrane protein</topology>
    </subcellularLocation>
    <subcellularLocation>
        <location evidence="1">Membrane</location>
    </subcellularLocation>
    <text evidence="8">Localizes to the division septum.</text>
</comment>
<comment type="function">
    <text evidence="8">Cell division protein that may be involved in stabilizing or promoting the assembly of the division complex.</text>
</comment>
<dbReference type="InterPro" id="IPR013685">
    <property type="entry name" value="POTRA_FtsQ_type"/>
</dbReference>
<name>A0ABR8PAP1_9LACO</name>
<dbReference type="Pfam" id="PF08478">
    <property type="entry name" value="POTRA_1"/>
    <property type="match status" value="1"/>
</dbReference>
<evidence type="ECO:0000256" key="6">
    <source>
        <dbReference type="ARBA" id="ARBA00023136"/>
    </source>
</evidence>
<evidence type="ECO:0000256" key="5">
    <source>
        <dbReference type="ARBA" id="ARBA00022989"/>
    </source>
</evidence>
<keyword evidence="3 8" id="KW-0132">Cell division</keyword>
<evidence type="ECO:0000256" key="7">
    <source>
        <dbReference type="ARBA" id="ARBA00023306"/>
    </source>
</evidence>
<evidence type="ECO:0000256" key="2">
    <source>
        <dbReference type="ARBA" id="ARBA00022475"/>
    </source>
</evidence>
<evidence type="ECO:0000256" key="1">
    <source>
        <dbReference type="ARBA" id="ARBA00004370"/>
    </source>
</evidence>
<dbReference type="PROSITE" id="PS51779">
    <property type="entry name" value="POTRA"/>
    <property type="match status" value="1"/>
</dbReference>
<evidence type="ECO:0000256" key="8">
    <source>
        <dbReference type="HAMAP-Rule" id="MF_00912"/>
    </source>
</evidence>
<keyword evidence="6 8" id="KW-0472">Membrane</keyword>